<feature type="binding site" evidence="7">
    <location>
        <position position="202"/>
    </location>
    <ligand>
        <name>UDP-N-acetyl-alpha-D-muramoyl-L-alanyl-D-glutamate</name>
        <dbReference type="ChEBI" id="CHEBI:83900"/>
    </ligand>
</feature>
<proteinExistence type="inferred from homology"/>
<keyword evidence="7" id="KW-0460">Magnesium</keyword>
<comment type="subcellular location">
    <subcellularLocation>
        <location evidence="7 8">Cytoplasm</location>
    </subcellularLocation>
</comment>
<dbReference type="InterPro" id="IPR036565">
    <property type="entry name" value="Mur-like_cat_sf"/>
</dbReference>
<keyword evidence="3 7" id="KW-0133">Cell shape</keyword>
<protein>
    <recommendedName>
        <fullName evidence="7">UDP-N-acetylmuramoyl-L-alanyl-D-glutamate--2,6-diaminopimelate ligase</fullName>
        <ecNumber evidence="7">6.3.2.13</ecNumber>
    </recommendedName>
    <alternativeName>
        <fullName evidence="7">Meso-A2pm-adding enzyme</fullName>
    </alternativeName>
    <alternativeName>
        <fullName evidence="7">Meso-diaminopimelate-adding enzyme</fullName>
    </alternativeName>
    <alternativeName>
        <fullName evidence="7">UDP-MurNAc-L-Ala-D-Glu:meso-diaminopimelate ligase</fullName>
    </alternativeName>
    <alternativeName>
        <fullName evidence="7">UDP-MurNAc-tripeptide synthetase</fullName>
    </alternativeName>
    <alternativeName>
        <fullName evidence="7">UDP-N-acetylmuramyl-tripeptide synthetase</fullName>
    </alternativeName>
</protein>
<comment type="caution">
    <text evidence="7">Lacks conserved residue(s) required for the propagation of feature annotation.</text>
</comment>
<dbReference type="SUPFAM" id="SSF63418">
    <property type="entry name" value="MurE/MurF N-terminal domain"/>
    <property type="match status" value="1"/>
</dbReference>
<reference evidence="13" key="1">
    <citation type="journal article" date="2017" name="Proc. Natl. Acad. Sci. U.S.A.">
        <title>Simulation of Deepwater Horizon oil plume reveals substrate specialization within a complex community of hydrocarbon degraders.</title>
        <authorList>
            <person name="Hu P."/>
            <person name="Dubinsky E.A."/>
            <person name="Probst A.J."/>
            <person name="Wang J."/>
            <person name="Sieber C.M.K."/>
            <person name="Tom L.M."/>
            <person name="Gardinali P."/>
            <person name="Banfield J.F."/>
            <person name="Atlas R.M."/>
            <person name="Andersen G.L."/>
        </authorList>
    </citation>
    <scope>NUCLEOTIDE SEQUENCE [LARGE SCALE GENOMIC DNA]</scope>
</reference>
<sequence length="517" mass="56336">MINLIQLLQPFLSADVLAQINSKLDSTLNIAGLVTDNRDVKPGDCFVALAGITHHGKQFIDDAIVRGASAVLLEDKSSAVEFRQSIDKKIVPIIALPDLKELLNTLLINFYQASSSAFDMRLLGVTGTNGKSSITRFVAQMSAALNQPAGLMGTLGFGVWPNIVESKNTTPELAVLLRQFSSMQECGAELVAMEVSSHGIEQKRIEGLTFDSAVFANLSQDHLDYHGDMESYFSIKRELFLGSDLKYAIINADDEYGQRLLADDEITAKKISYGFSSRADVRVVSWQMHATSIDAEISTPWGDASFSINMVGDFNLANVLAAISLLAVERKFDFQQVISSIQNITPAPGRMQAYNKQGSVPAVVDFAHTPDALKNVLETLSKQVKGRLAVVFGCGGNRDTDKRALMATVAQQLADVVCFTADNPRHENLDNIIKDMQLGVLASSTTPVQIEKDRSKAIIQIIDMLTENDILLIAGKGHETYQDVAGEKISYSDEGVLLDLGYQPNSQANEQIKEALS</sequence>
<feature type="binding site" evidence="7">
    <location>
        <position position="398"/>
    </location>
    <ligand>
        <name>meso-2,6-diaminopimelate</name>
        <dbReference type="ChEBI" id="CHEBI:57791"/>
    </ligand>
</feature>
<feature type="binding site" evidence="7">
    <location>
        <begin position="169"/>
        <end position="170"/>
    </location>
    <ligand>
        <name>UDP-N-acetyl-alpha-D-muramoyl-L-alanyl-D-glutamate</name>
        <dbReference type="ChEBI" id="CHEBI:83900"/>
    </ligand>
</feature>
<feature type="binding site" evidence="7">
    <location>
        <position position="479"/>
    </location>
    <ligand>
        <name>meso-2,6-diaminopimelate</name>
        <dbReference type="ChEBI" id="CHEBI:57791"/>
    </ligand>
</feature>
<dbReference type="InterPro" id="IPR000713">
    <property type="entry name" value="Mur_ligase_N"/>
</dbReference>
<evidence type="ECO:0000313" key="12">
    <source>
        <dbReference type="EMBL" id="OUS41437.1"/>
    </source>
</evidence>
<dbReference type="Gene3D" id="3.40.1390.10">
    <property type="entry name" value="MurE/MurF, N-terminal domain"/>
    <property type="match status" value="1"/>
</dbReference>
<gene>
    <name evidence="7" type="primary">murE</name>
    <name evidence="12" type="ORF">A9R00_00885</name>
</gene>
<keyword evidence="7" id="KW-0963">Cytoplasm</keyword>
<dbReference type="GO" id="GO:0009252">
    <property type="term" value="P:peptidoglycan biosynthetic process"/>
    <property type="evidence" value="ECO:0007669"/>
    <property type="project" value="UniProtKB-UniRule"/>
</dbReference>
<feature type="binding site" evidence="7">
    <location>
        <position position="196"/>
    </location>
    <ligand>
        <name>UDP-N-acetyl-alpha-D-muramoyl-L-alanyl-D-glutamate</name>
        <dbReference type="ChEBI" id="CHEBI:83900"/>
    </ligand>
</feature>
<dbReference type="GO" id="GO:0008360">
    <property type="term" value="P:regulation of cell shape"/>
    <property type="evidence" value="ECO:0007669"/>
    <property type="project" value="UniProtKB-KW"/>
</dbReference>
<dbReference type="UniPathway" id="UPA00219"/>
<dbReference type="PANTHER" id="PTHR23135:SF4">
    <property type="entry name" value="UDP-N-ACETYLMURAMOYL-L-ALANYL-D-GLUTAMATE--2,6-DIAMINOPIMELATE LIGASE MURE HOMOLOG, CHLOROPLASTIC"/>
    <property type="match status" value="1"/>
</dbReference>
<dbReference type="GO" id="GO:0008765">
    <property type="term" value="F:UDP-N-acetylmuramoylalanyl-D-glutamate-2,6-diaminopimelate ligase activity"/>
    <property type="evidence" value="ECO:0007669"/>
    <property type="project" value="UniProtKB-UniRule"/>
</dbReference>
<evidence type="ECO:0000256" key="1">
    <source>
        <dbReference type="ARBA" id="ARBA00005898"/>
    </source>
</evidence>
<dbReference type="SUPFAM" id="SSF53244">
    <property type="entry name" value="MurD-like peptide ligases, peptide-binding domain"/>
    <property type="match status" value="1"/>
</dbReference>
<feature type="binding site" evidence="7">
    <location>
        <position position="204"/>
    </location>
    <ligand>
        <name>UDP-N-acetyl-alpha-D-muramoyl-L-alanyl-D-glutamate</name>
        <dbReference type="ChEBI" id="CHEBI:83900"/>
    </ligand>
</feature>
<dbReference type="EC" id="6.3.2.13" evidence="7"/>
<feature type="short sequence motif" description="Meso-diaminopimelate recognition motif" evidence="7">
    <location>
        <begin position="422"/>
        <end position="425"/>
    </location>
</feature>
<dbReference type="GO" id="GO:0005524">
    <property type="term" value="F:ATP binding"/>
    <property type="evidence" value="ECO:0007669"/>
    <property type="project" value="UniProtKB-UniRule"/>
</dbReference>
<organism evidence="12 13">
    <name type="scientific">Oleispira antarctica</name>
    <dbReference type="NCBI Taxonomy" id="188908"/>
    <lineage>
        <taxon>Bacteria</taxon>
        <taxon>Pseudomonadati</taxon>
        <taxon>Pseudomonadota</taxon>
        <taxon>Gammaproteobacteria</taxon>
        <taxon>Oceanospirillales</taxon>
        <taxon>Oceanospirillaceae</taxon>
        <taxon>Oleispira</taxon>
    </lineage>
</organism>
<keyword evidence="5 7" id="KW-0131">Cell cycle</keyword>
<feature type="binding site" evidence="7">
    <location>
        <begin position="422"/>
        <end position="425"/>
    </location>
    <ligand>
        <name>meso-2,6-diaminopimelate</name>
        <dbReference type="ChEBI" id="CHEBI:57791"/>
    </ligand>
</feature>
<dbReference type="InterPro" id="IPR035911">
    <property type="entry name" value="MurE/MurF_N"/>
</dbReference>
<evidence type="ECO:0000313" key="13">
    <source>
        <dbReference type="Proteomes" id="UP000227088"/>
    </source>
</evidence>
<dbReference type="GO" id="GO:0051301">
    <property type="term" value="P:cell division"/>
    <property type="evidence" value="ECO:0007669"/>
    <property type="project" value="UniProtKB-KW"/>
</dbReference>
<evidence type="ECO:0000256" key="2">
    <source>
        <dbReference type="ARBA" id="ARBA00022618"/>
    </source>
</evidence>
<comment type="catalytic activity">
    <reaction evidence="7">
        <text>UDP-N-acetyl-alpha-D-muramoyl-L-alanyl-D-glutamate + meso-2,6-diaminopimelate + ATP = UDP-N-acetyl-alpha-D-muramoyl-L-alanyl-gamma-D-glutamyl-meso-2,6-diaminopimelate + ADP + phosphate + H(+)</text>
        <dbReference type="Rhea" id="RHEA:23676"/>
        <dbReference type="ChEBI" id="CHEBI:15378"/>
        <dbReference type="ChEBI" id="CHEBI:30616"/>
        <dbReference type="ChEBI" id="CHEBI:43474"/>
        <dbReference type="ChEBI" id="CHEBI:57791"/>
        <dbReference type="ChEBI" id="CHEBI:83900"/>
        <dbReference type="ChEBI" id="CHEBI:83905"/>
        <dbReference type="ChEBI" id="CHEBI:456216"/>
        <dbReference type="EC" id="6.3.2.13"/>
    </reaction>
</comment>
<dbReference type="Gene3D" id="3.90.190.20">
    <property type="entry name" value="Mur ligase, C-terminal domain"/>
    <property type="match status" value="1"/>
</dbReference>
<dbReference type="GO" id="GO:0005737">
    <property type="term" value="C:cytoplasm"/>
    <property type="evidence" value="ECO:0007669"/>
    <property type="project" value="UniProtKB-SubCell"/>
</dbReference>
<comment type="cofactor">
    <cofactor evidence="7">
        <name>Mg(2+)</name>
        <dbReference type="ChEBI" id="CHEBI:18420"/>
    </cofactor>
</comment>
<dbReference type="HAMAP" id="MF_00208">
    <property type="entry name" value="MurE"/>
    <property type="match status" value="1"/>
</dbReference>
<comment type="function">
    <text evidence="7">Catalyzes the addition of meso-diaminopimelic acid to the nucleotide precursor UDP-N-acetylmuramoyl-L-alanyl-D-glutamate (UMAG) in the biosynthesis of bacterial cell-wall peptidoglycan.</text>
</comment>
<dbReference type="NCBIfam" id="NF001126">
    <property type="entry name" value="PRK00139.1-4"/>
    <property type="match status" value="1"/>
</dbReference>
<dbReference type="Gene3D" id="3.40.1190.10">
    <property type="entry name" value="Mur-like, catalytic domain"/>
    <property type="match status" value="1"/>
</dbReference>
<name>A0A1Y5HYC7_OLEAN</name>
<feature type="domain" description="Mur ligase central" evidence="11">
    <location>
        <begin position="125"/>
        <end position="325"/>
    </location>
</feature>
<keyword evidence="7 12" id="KW-0436">Ligase</keyword>
<comment type="pathway">
    <text evidence="7 8">Cell wall biogenesis; peptidoglycan biosynthesis.</text>
</comment>
<evidence type="ECO:0000259" key="10">
    <source>
        <dbReference type="Pfam" id="PF02875"/>
    </source>
</evidence>
<feature type="binding site" evidence="7">
    <location>
        <position position="475"/>
    </location>
    <ligand>
        <name>meso-2,6-diaminopimelate</name>
        <dbReference type="ChEBI" id="CHEBI:57791"/>
    </ligand>
</feature>
<dbReference type="InterPro" id="IPR005761">
    <property type="entry name" value="UDP-N-AcMur-Glu-dNH2Pim_ligase"/>
</dbReference>
<evidence type="ECO:0000256" key="5">
    <source>
        <dbReference type="ARBA" id="ARBA00023306"/>
    </source>
</evidence>
<dbReference type="Pfam" id="PF08245">
    <property type="entry name" value="Mur_ligase_M"/>
    <property type="match status" value="1"/>
</dbReference>
<accession>A0A1Y5HYC7</accession>
<dbReference type="PANTHER" id="PTHR23135">
    <property type="entry name" value="MUR LIGASE FAMILY MEMBER"/>
    <property type="match status" value="1"/>
</dbReference>
<dbReference type="NCBIfam" id="TIGR01085">
    <property type="entry name" value="murE"/>
    <property type="match status" value="1"/>
</dbReference>
<dbReference type="Proteomes" id="UP000227088">
    <property type="component" value="Unassembled WGS sequence"/>
</dbReference>
<dbReference type="InterPro" id="IPR013221">
    <property type="entry name" value="Mur_ligase_cen"/>
</dbReference>
<keyword evidence="2 7" id="KW-0132">Cell division</keyword>
<dbReference type="GO" id="GO:0071555">
    <property type="term" value="P:cell wall organization"/>
    <property type="evidence" value="ECO:0007669"/>
    <property type="project" value="UniProtKB-KW"/>
</dbReference>
<feature type="binding site" evidence="7">
    <location>
        <position position="168"/>
    </location>
    <ligand>
        <name>UDP-N-acetyl-alpha-D-muramoyl-L-alanyl-D-glutamate</name>
        <dbReference type="ChEBI" id="CHEBI:83900"/>
    </ligand>
</feature>
<dbReference type="Pfam" id="PF02875">
    <property type="entry name" value="Mur_ligase_C"/>
    <property type="match status" value="1"/>
</dbReference>
<feature type="domain" description="Mur ligase C-terminal" evidence="10">
    <location>
        <begin position="349"/>
        <end position="477"/>
    </location>
</feature>
<evidence type="ECO:0000256" key="4">
    <source>
        <dbReference type="ARBA" id="ARBA00022984"/>
    </source>
</evidence>
<comment type="similarity">
    <text evidence="1 7">Belongs to the MurCDEF family. MurE subfamily.</text>
</comment>
<feature type="binding site" evidence="7">
    <location>
        <begin position="127"/>
        <end position="133"/>
    </location>
    <ligand>
        <name>ATP</name>
        <dbReference type="ChEBI" id="CHEBI:30616"/>
    </ligand>
</feature>
<keyword evidence="7" id="KW-0067">ATP-binding</keyword>
<dbReference type="AlphaFoldDB" id="A0A1Y5HYC7"/>
<keyword evidence="4 7" id="KW-0573">Peptidoglycan synthesis</keyword>
<evidence type="ECO:0000256" key="6">
    <source>
        <dbReference type="ARBA" id="ARBA00023316"/>
    </source>
</evidence>
<evidence type="ECO:0000256" key="7">
    <source>
        <dbReference type="HAMAP-Rule" id="MF_00208"/>
    </source>
</evidence>
<dbReference type="Pfam" id="PF01225">
    <property type="entry name" value="Mur_ligase"/>
    <property type="match status" value="1"/>
</dbReference>
<feature type="domain" description="Mur ligase N-terminal catalytic" evidence="9">
    <location>
        <begin position="30"/>
        <end position="111"/>
    </location>
</feature>
<keyword evidence="7" id="KW-0547">Nucleotide-binding</keyword>
<evidence type="ECO:0000259" key="9">
    <source>
        <dbReference type="Pfam" id="PF01225"/>
    </source>
</evidence>
<comment type="PTM">
    <text evidence="7">Carboxylation is probably crucial for Mg(2+) binding and, consequently, for the gamma-phosphate positioning of ATP.</text>
</comment>
<dbReference type="SUPFAM" id="SSF53623">
    <property type="entry name" value="MurD-like peptide ligases, catalytic domain"/>
    <property type="match status" value="1"/>
</dbReference>
<evidence type="ECO:0000256" key="8">
    <source>
        <dbReference type="RuleBase" id="RU004135"/>
    </source>
</evidence>
<evidence type="ECO:0000256" key="3">
    <source>
        <dbReference type="ARBA" id="ARBA00022960"/>
    </source>
</evidence>
<evidence type="ECO:0000259" key="11">
    <source>
        <dbReference type="Pfam" id="PF08245"/>
    </source>
</evidence>
<dbReference type="EMBL" id="MABE01000057">
    <property type="protein sequence ID" value="OUS41437.1"/>
    <property type="molecule type" value="Genomic_DNA"/>
</dbReference>
<feature type="modified residue" description="N6-carboxylysine" evidence="7">
    <location>
        <position position="236"/>
    </location>
</feature>
<dbReference type="InterPro" id="IPR004101">
    <property type="entry name" value="Mur_ligase_C"/>
</dbReference>
<keyword evidence="6 7" id="KW-0961">Cell wall biogenesis/degradation</keyword>
<dbReference type="InterPro" id="IPR036615">
    <property type="entry name" value="Mur_ligase_C_dom_sf"/>
</dbReference>
<comment type="caution">
    <text evidence="12">The sequence shown here is derived from an EMBL/GenBank/DDBJ whole genome shotgun (WGS) entry which is preliminary data.</text>
</comment>
<dbReference type="GO" id="GO:0000287">
    <property type="term" value="F:magnesium ion binding"/>
    <property type="evidence" value="ECO:0007669"/>
    <property type="project" value="UniProtKB-UniRule"/>
</dbReference>